<organism evidence="1">
    <name type="scientific">Paraprevotella clara</name>
    <dbReference type="NCBI Taxonomy" id="454154"/>
    <lineage>
        <taxon>Bacteria</taxon>
        <taxon>Pseudomonadati</taxon>
        <taxon>Bacteroidota</taxon>
        <taxon>Bacteroidia</taxon>
        <taxon>Bacteroidales</taxon>
        <taxon>Prevotellaceae</taxon>
        <taxon>Paraprevotella</taxon>
    </lineage>
</organism>
<dbReference type="GeneID" id="93558529"/>
<evidence type="ECO:0000313" key="1">
    <source>
        <dbReference type="EMBL" id="VYU52284.1"/>
    </source>
</evidence>
<dbReference type="AlphaFoldDB" id="A0A6N3FJT1"/>
<reference evidence="1" key="1">
    <citation type="submission" date="2019-11" db="EMBL/GenBank/DDBJ databases">
        <authorList>
            <person name="Feng L."/>
        </authorList>
    </citation>
    <scope>NUCLEOTIDE SEQUENCE</scope>
    <source>
        <strain evidence="1">PclaraLFYP37</strain>
    </source>
</reference>
<accession>A0A6N3FJT1</accession>
<dbReference type="RefSeq" id="WP_008622403.1">
    <property type="nucleotide sequence ID" value="NZ_AP025941.1"/>
</dbReference>
<sequence>MFKIISIMFVGLGAGYLLRDLKLMRKTEKTIPLTVFAMLFILGISVGSNNLIVSNLGRFSGQAALLACFSVLGSIIAAWLVYYLFFRKGGE</sequence>
<proteinExistence type="predicted"/>
<gene>
    <name evidence="1" type="ORF">PCLFYP37_03224</name>
</gene>
<dbReference type="EMBL" id="CACRUT010000020">
    <property type="protein sequence ID" value="VYU52284.1"/>
    <property type="molecule type" value="Genomic_DNA"/>
</dbReference>
<protein>
    <submittedName>
        <fullName evidence="1">Uncharacterized protein</fullName>
    </submittedName>
</protein>
<dbReference type="GO" id="GO:0015661">
    <property type="term" value="F:L-lysine efflux transmembrane transporter activity"/>
    <property type="evidence" value="ECO:0007669"/>
    <property type="project" value="InterPro"/>
</dbReference>
<name>A0A6N3FJT1_9BACT</name>
<dbReference type="InterPro" id="IPR005642">
    <property type="entry name" value="LysO"/>
</dbReference>
<dbReference type="Pfam" id="PF03956">
    <property type="entry name" value="Lys_export"/>
    <property type="match status" value="1"/>
</dbReference>